<dbReference type="InterPro" id="IPR009057">
    <property type="entry name" value="Homeodomain-like_sf"/>
</dbReference>
<accession>A0A0K1W287</accession>
<dbReference type="EMBL" id="CP012357">
    <property type="protein sequence ID" value="AKX34217.1"/>
    <property type="molecule type" value="Genomic_DNA"/>
</dbReference>
<dbReference type="RefSeq" id="WP_075058315.1">
    <property type="nucleotide sequence ID" value="NZ_CP012357.1"/>
</dbReference>
<dbReference type="PANTHER" id="PTHR30514:SF1">
    <property type="entry name" value="HTH-TYPE TRANSCRIPTIONAL REGULATOR HEXR-RELATED"/>
    <property type="match status" value="1"/>
</dbReference>
<evidence type="ECO:0000313" key="2">
    <source>
        <dbReference type="EMBL" id="AKX34217.1"/>
    </source>
</evidence>
<dbReference type="AlphaFoldDB" id="A0A0K1W287"/>
<evidence type="ECO:0000313" key="3">
    <source>
        <dbReference type="Proteomes" id="UP000067476"/>
    </source>
</evidence>
<dbReference type="InterPro" id="IPR000281">
    <property type="entry name" value="HTH_RpiR"/>
</dbReference>
<dbReference type="PROSITE" id="PS51071">
    <property type="entry name" value="HTH_RPIR"/>
    <property type="match status" value="1"/>
</dbReference>
<dbReference type="Pfam" id="PF01418">
    <property type="entry name" value="HTH_6"/>
    <property type="match status" value="1"/>
</dbReference>
<evidence type="ECO:0000259" key="1">
    <source>
        <dbReference type="PROSITE" id="PS51071"/>
    </source>
</evidence>
<gene>
    <name evidence="2" type="ORF">SLITO_v1c05830</name>
</gene>
<dbReference type="STRING" id="216942.SLITO_v1c05830"/>
<organism evidence="2 3">
    <name type="scientific">Spiroplasma litorale</name>
    <dbReference type="NCBI Taxonomy" id="216942"/>
    <lineage>
        <taxon>Bacteria</taxon>
        <taxon>Bacillati</taxon>
        <taxon>Mycoplasmatota</taxon>
        <taxon>Mollicutes</taxon>
        <taxon>Entomoplasmatales</taxon>
        <taxon>Spiroplasmataceae</taxon>
        <taxon>Spiroplasma</taxon>
    </lineage>
</organism>
<feature type="domain" description="HTH rpiR-type" evidence="1">
    <location>
        <begin position="2"/>
        <end position="78"/>
    </location>
</feature>
<dbReference type="InterPro" id="IPR036388">
    <property type="entry name" value="WH-like_DNA-bd_sf"/>
</dbReference>
<dbReference type="PATRIC" id="fig|216942.3.peg.589"/>
<dbReference type="Gene3D" id="1.10.10.10">
    <property type="entry name" value="Winged helix-like DNA-binding domain superfamily/Winged helix DNA-binding domain"/>
    <property type="match status" value="1"/>
</dbReference>
<dbReference type="Proteomes" id="UP000067476">
    <property type="component" value="Chromosome"/>
</dbReference>
<proteinExistence type="predicted"/>
<dbReference type="GO" id="GO:0097367">
    <property type="term" value="F:carbohydrate derivative binding"/>
    <property type="evidence" value="ECO:0007669"/>
    <property type="project" value="InterPro"/>
</dbReference>
<keyword evidence="3" id="KW-1185">Reference proteome</keyword>
<dbReference type="InterPro" id="IPR047640">
    <property type="entry name" value="RpiR-like"/>
</dbReference>
<sequence length="244" mass="28620">MNLREKLISIYNETENELKKIIIKNLLECFEKNNFLSIQDISIICFVSKSAISKFCIKLGFTGYRELVSRLKFERENYIKILNNNIEINTYEETKDYIVNCINYFDNYKNELVIIAKLLKKNTYIVASHQLINHAKTLYFYLNKKGCKVFFTDMLVANYNIDINQNQTTILFMVGGMEVDGIFKVYEKVKNNNNIIFLTSRALSKRINKCDAKIIFDITNSSTNYYMRTIILDYLIAQIISTVN</sequence>
<protein>
    <recommendedName>
        <fullName evidence="1">HTH rpiR-type domain-containing protein</fullName>
    </recommendedName>
</protein>
<dbReference type="GO" id="GO:0003677">
    <property type="term" value="F:DNA binding"/>
    <property type="evidence" value="ECO:0007669"/>
    <property type="project" value="InterPro"/>
</dbReference>
<dbReference type="SUPFAM" id="SSF46689">
    <property type="entry name" value="Homeodomain-like"/>
    <property type="match status" value="1"/>
</dbReference>
<dbReference type="GO" id="GO:0003700">
    <property type="term" value="F:DNA-binding transcription factor activity"/>
    <property type="evidence" value="ECO:0007669"/>
    <property type="project" value="InterPro"/>
</dbReference>
<name>A0A0K1W287_9MOLU</name>
<dbReference type="KEGG" id="sll:SLITO_v1c05830"/>
<reference evidence="2 3" key="1">
    <citation type="journal article" date="2015" name="Genome Announc.">
        <title>Complete Genome Sequence of Spiroplasma litorale TN-1T (DSM 21781), a Bacterium Isolated from a Green-Eyed Horsefly (Tabanus nigrovittatus).</title>
        <authorList>
            <person name="Lo W.S."/>
            <person name="Lai Y.C."/>
            <person name="Lien Y.W."/>
            <person name="Wang T.H."/>
            <person name="Kuo C.H."/>
        </authorList>
    </citation>
    <scope>NUCLEOTIDE SEQUENCE [LARGE SCALE GENOMIC DNA]</scope>
    <source>
        <strain evidence="2 3">TN-1</strain>
    </source>
</reference>
<dbReference type="PANTHER" id="PTHR30514">
    <property type="entry name" value="GLUCOKINASE"/>
    <property type="match status" value="1"/>
</dbReference>
<dbReference type="OrthoDB" id="399959at2"/>